<keyword evidence="2" id="KW-1185">Reference proteome</keyword>
<evidence type="ECO:0000313" key="2">
    <source>
        <dbReference type="Proteomes" id="UP000003438"/>
    </source>
</evidence>
<organism evidence="1 2">
    <name type="scientific">Subdoligranulum variabile DSM 15176</name>
    <dbReference type="NCBI Taxonomy" id="411471"/>
    <lineage>
        <taxon>Bacteria</taxon>
        <taxon>Bacillati</taxon>
        <taxon>Bacillota</taxon>
        <taxon>Clostridia</taxon>
        <taxon>Eubacteriales</taxon>
        <taxon>Oscillospiraceae</taxon>
        <taxon>Subdoligranulum</taxon>
    </lineage>
</organism>
<name>D1PSL8_9FIRM</name>
<dbReference type="EMBL" id="ACBY02000078">
    <property type="protein sequence ID" value="EFB74304.1"/>
    <property type="molecule type" value="Genomic_DNA"/>
</dbReference>
<accession>D1PSL8</accession>
<proteinExistence type="predicted"/>
<protein>
    <submittedName>
        <fullName evidence="1">Uncharacterized protein</fullName>
    </submittedName>
</protein>
<dbReference type="STRING" id="411471.SUBVAR_07401"/>
<comment type="caution">
    <text evidence="1">The sequence shown here is derived from an EMBL/GenBank/DDBJ whole genome shotgun (WGS) entry which is preliminary data.</text>
</comment>
<dbReference type="Proteomes" id="UP000003438">
    <property type="component" value="Unassembled WGS sequence"/>
</dbReference>
<dbReference type="HOGENOM" id="CLU_2866116_0_0_9"/>
<sequence length="64" mass="7502">MWGFSCCPKRDSFFLAWYTSKTNTDMLDKCCKVIIFIEKRKKSKICLENLTKVGIDIMMLYGAH</sequence>
<dbReference type="AlphaFoldDB" id="D1PSL8"/>
<evidence type="ECO:0000313" key="1">
    <source>
        <dbReference type="EMBL" id="EFB74304.1"/>
    </source>
</evidence>
<reference evidence="1" key="1">
    <citation type="submission" date="2009-12" db="EMBL/GenBank/DDBJ databases">
        <authorList>
            <person name="Weinstock G."/>
            <person name="Sodergren E."/>
            <person name="Clifton S."/>
            <person name="Fulton L."/>
            <person name="Fulton B."/>
            <person name="Courtney L."/>
            <person name="Fronick C."/>
            <person name="Harrison M."/>
            <person name="Strong C."/>
            <person name="Farmer C."/>
            <person name="Delahaunty K."/>
            <person name="Markovic C."/>
            <person name="Hall O."/>
            <person name="Minx P."/>
            <person name="Tomlinson C."/>
            <person name="Mitreva M."/>
            <person name="Nelson J."/>
            <person name="Hou S."/>
            <person name="Wollam A."/>
            <person name="Pepin K.H."/>
            <person name="Johnson M."/>
            <person name="Bhonagiri V."/>
            <person name="Nash W.E."/>
            <person name="Warren W."/>
            <person name="Chinwalla A."/>
            <person name="Mardis E.R."/>
            <person name="Wilson R.K."/>
        </authorList>
    </citation>
    <scope>NUCLEOTIDE SEQUENCE [LARGE SCALE GENOMIC DNA]</scope>
    <source>
        <strain evidence="1">DSM 15176</strain>
    </source>
</reference>
<gene>
    <name evidence="1" type="ORF">SUBVAR_07401</name>
</gene>